<dbReference type="OrthoDB" id="18740at2759"/>
<evidence type="ECO:0000256" key="3">
    <source>
        <dbReference type="PROSITE-ProRule" id="PRU00087"/>
    </source>
</evidence>
<dbReference type="PANTHER" id="PTHR38537">
    <property type="entry name" value="JITTERBUG, ISOFORM N"/>
    <property type="match status" value="1"/>
</dbReference>
<dbReference type="InterPro" id="IPR001715">
    <property type="entry name" value="CH_dom"/>
</dbReference>
<dbReference type="InterPro" id="IPR017868">
    <property type="entry name" value="Filamin/ABP280_repeat-like"/>
</dbReference>
<dbReference type="FunFam" id="1.10.418.10:FF:000006">
    <property type="entry name" value="Filamin-B isoform A"/>
    <property type="match status" value="1"/>
</dbReference>
<dbReference type="InterPro" id="IPR014756">
    <property type="entry name" value="Ig_E-set"/>
</dbReference>
<dbReference type="EMBL" id="KB007930">
    <property type="protein sequence ID" value="ELR19847.1"/>
    <property type="molecule type" value="Genomic_DNA"/>
</dbReference>
<accession>L8H3N1</accession>
<dbReference type="Proteomes" id="UP000011083">
    <property type="component" value="Unassembled WGS sequence"/>
</dbReference>
<dbReference type="PROSITE" id="PS50021">
    <property type="entry name" value="CH"/>
    <property type="match status" value="2"/>
</dbReference>
<proteinExistence type="predicted"/>
<feature type="domain" description="Calponin-homology (CH)" evidence="5">
    <location>
        <begin position="122"/>
        <end position="229"/>
    </location>
</feature>
<dbReference type="Gene3D" id="1.10.418.10">
    <property type="entry name" value="Calponin-like domain"/>
    <property type="match status" value="2"/>
</dbReference>
<keyword evidence="7" id="KW-1185">Reference proteome</keyword>
<feature type="repeat" description="Filamin" evidence="3">
    <location>
        <begin position="543"/>
        <end position="643"/>
    </location>
</feature>
<protein>
    <submittedName>
        <fullName evidence="6">Gelation factor, putative</fullName>
    </submittedName>
</protein>
<dbReference type="AlphaFoldDB" id="L8H3N1"/>
<dbReference type="Pfam" id="PF00307">
    <property type="entry name" value="CH"/>
    <property type="match status" value="2"/>
</dbReference>
<dbReference type="Gene3D" id="2.60.40.10">
    <property type="entry name" value="Immunoglobulins"/>
    <property type="match status" value="5"/>
</dbReference>
<dbReference type="InterPro" id="IPR013783">
    <property type="entry name" value="Ig-like_fold"/>
</dbReference>
<evidence type="ECO:0000256" key="2">
    <source>
        <dbReference type="ARBA" id="ARBA00023203"/>
    </source>
</evidence>
<evidence type="ECO:0000259" key="5">
    <source>
        <dbReference type="PROSITE" id="PS50021"/>
    </source>
</evidence>
<dbReference type="CDD" id="cd21184">
    <property type="entry name" value="CH_FLN-like_rpt2"/>
    <property type="match status" value="1"/>
</dbReference>
<dbReference type="InterPro" id="IPR036872">
    <property type="entry name" value="CH_dom_sf"/>
</dbReference>
<dbReference type="GO" id="GO:0030036">
    <property type="term" value="P:actin cytoskeleton organization"/>
    <property type="evidence" value="ECO:0007669"/>
    <property type="project" value="InterPro"/>
</dbReference>
<feature type="repeat" description="Filamin" evidence="3">
    <location>
        <begin position="343"/>
        <end position="443"/>
    </location>
</feature>
<dbReference type="KEGG" id="acan:ACA1_133600"/>
<dbReference type="Pfam" id="PF00630">
    <property type="entry name" value="Filamin"/>
    <property type="match status" value="5"/>
</dbReference>
<organism evidence="6 7">
    <name type="scientific">Acanthamoeba castellanii (strain ATCC 30010 / Neff)</name>
    <dbReference type="NCBI Taxonomy" id="1257118"/>
    <lineage>
        <taxon>Eukaryota</taxon>
        <taxon>Amoebozoa</taxon>
        <taxon>Discosea</taxon>
        <taxon>Longamoebia</taxon>
        <taxon>Centramoebida</taxon>
        <taxon>Acanthamoebidae</taxon>
        <taxon>Acanthamoeba</taxon>
    </lineage>
</organism>
<dbReference type="SUPFAM" id="SSF81296">
    <property type="entry name" value="E set domains"/>
    <property type="match status" value="5"/>
</dbReference>
<feature type="region of interest" description="Disordered" evidence="4">
    <location>
        <begin position="294"/>
        <end position="313"/>
    </location>
</feature>
<dbReference type="RefSeq" id="XP_004341947.1">
    <property type="nucleotide sequence ID" value="XM_004341899.1"/>
</dbReference>
<dbReference type="SUPFAM" id="SSF47576">
    <property type="entry name" value="Calponin-homology domain, CH-domain"/>
    <property type="match status" value="1"/>
</dbReference>
<dbReference type="InterPro" id="IPR001298">
    <property type="entry name" value="Filamin/ABP280_rpt"/>
</dbReference>
<dbReference type="PANTHER" id="PTHR38537:SF8">
    <property type="entry name" value="FILAMIN-A"/>
    <property type="match status" value="1"/>
</dbReference>
<evidence type="ECO:0000256" key="1">
    <source>
        <dbReference type="ARBA" id="ARBA00022737"/>
    </source>
</evidence>
<dbReference type="PROSITE" id="PS50194">
    <property type="entry name" value="FILAMIN_REPEAT"/>
    <property type="match status" value="5"/>
</dbReference>
<keyword evidence="1" id="KW-0677">Repeat</keyword>
<dbReference type="InterPro" id="IPR001589">
    <property type="entry name" value="Actinin_actin-bd_CS"/>
</dbReference>
<gene>
    <name evidence="6" type="ORF">ACA1_133600</name>
</gene>
<feature type="repeat" description="Filamin" evidence="3">
    <location>
        <begin position="658"/>
        <end position="706"/>
    </location>
</feature>
<feature type="repeat" description="Filamin" evidence="3">
    <location>
        <begin position="443"/>
        <end position="542"/>
    </location>
</feature>
<evidence type="ECO:0000313" key="6">
    <source>
        <dbReference type="EMBL" id="ELR19847.1"/>
    </source>
</evidence>
<reference evidence="6 7" key="1">
    <citation type="journal article" date="2013" name="Genome Biol.">
        <title>Genome of Acanthamoeba castellanii highlights extensive lateral gene transfer and early evolution of tyrosine kinase signaling.</title>
        <authorList>
            <person name="Clarke M."/>
            <person name="Lohan A.J."/>
            <person name="Liu B."/>
            <person name="Lagkouvardos I."/>
            <person name="Roy S."/>
            <person name="Zafar N."/>
            <person name="Bertelli C."/>
            <person name="Schilde C."/>
            <person name="Kianianmomeni A."/>
            <person name="Burglin T.R."/>
            <person name="Frech C."/>
            <person name="Turcotte B."/>
            <person name="Kopec K.O."/>
            <person name="Synnott J.M."/>
            <person name="Choo C."/>
            <person name="Paponov I."/>
            <person name="Finkler A."/>
            <person name="Soon Heng Tan C."/>
            <person name="Hutchins A.P."/>
            <person name="Weinmeier T."/>
            <person name="Rattei T."/>
            <person name="Chu J.S."/>
            <person name="Gimenez G."/>
            <person name="Irimia M."/>
            <person name="Rigden D.J."/>
            <person name="Fitzpatrick D.A."/>
            <person name="Lorenzo-Morales J."/>
            <person name="Bateman A."/>
            <person name="Chiu C.H."/>
            <person name="Tang P."/>
            <person name="Hegemann P."/>
            <person name="Fromm H."/>
            <person name="Raoult D."/>
            <person name="Greub G."/>
            <person name="Miranda-Saavedra D."/>
            <person name="Chen N."/>
            <person name="Nash P."/>
            <person name="Ginger M.L."/>
            <person name="Horn M."/>
            <person name="Schaap P."/>
            <person name="Caler L."/>
            <person name="Loftus B."/>
        </authorList>
    </citation>
    <scope>NUCLEOTIDE SEQUENCE [LARGE SCALE GENOMIC DNA]</scope>
    <source>
        <strain evidence="6 7">Neff</strain>
    </source>
</reference>
<dbReference type="InterPro" id="IPR044801">
    <property type="entry name" value="Filamin"/>
</dbReference>
<dbReference type="GO" id="GO:0051015">
    <property type="term" value="F:actin filament binding"/>
    <property type="evidence" value="ECO:0007669"/>
    <property type="project" value="InterPro"/>
</dbReference>
<dbReference type="SMART" id="SM00557">
    <property type="entry name" value="IG_FLMN"/>
    <property type="match status" value="4"/>
</dbReference>
<evidence type="ECO:0000256" key="4">
    <source>
        <dbReference type="SAM" id="MobiDB-lite"/>
    </source>
</evidence>
<keyword evidence="2" id="KW-0009">Actin-binding</keyword>
<evidence type="ECO:0000313" key="7">
    <source>
        <dbReference type="Proteomes" id="UP000011083"/>
    </source>
</evidence>
<dbReference type="PROSITE" id="PS00019">
    <property type="entry name" value="ACTININ_1"/>
    <property type="match status" value="1"/>
</dbReference>
<dbReference type="GeneID" id="14920679"/>
<dbReference type="VEuPathDB" id="AmoebaDB:ACA1_133600"/>
<name>L8H3N1_ACACF</name>
<dbReference type="SMART" id="SM00033">
    <property type="entry name" value="CH"/>
    <property type="match status" value="2"/>
</dbReference>
<dbReference type="OMA" id="GWANNYL"/>
<feature type="repeat" description="Filamin" evidence="3">
    <location>
        <begin position="243"/>
        <end position="343"/>
    </location>
</feature>
<feature type="domain" description="Calponin-homology (CH)" evidence="5">
    <location>
        <begin position="10"/>
        <end position="115"/>
    </location>
</feature>
<sequence length="735" mass="80157">MAEQNKTWVDVQKKAFTRWANQFLSERRLKIENIETDLATGINLCNLLEIISSKSLGKYNHKPTMRYHYLENNGRAVKFIKDEGLQLVGIGPEDIVDGKLKLILGLIWTLILRYQINMIGEGSPKWELLQWVNKQIAPYNVDKPVVNFTTNWSDGKVLSALADSLQPGVLTPTDMSALSGDALQDLEKAMQTALDNYNIARLIDPEDMVNCPDELSMMTYVSAFRNYLSEEEQRRREELARKKRTADPSNCYAYGPGLEGADTYQPAHFTIVAKNYFDEELPTGGDQFEVTIAGPDSNVQPTVTDNGDGKYPAQYTVAKPGDYTITIKLRDEPIKGSPYHVHVDGPNAGHSVASGPGVEGAQTKKPANFRITSFNDKGQQVQSGGDKYQVQVQGPEDVADPSLTDNNDGTFDGAYQVSTPGHYFVNITLDDEPIKGSPYKVLIEGARAGNSYAEGPGLEGGQATKPSVFTIHAYDPEGQKCTDGGDPFKVDIQGPADVQPTVTDNGDGTYTVEYTPTEAGDYTVNVTLHDEPIKDVPRQVHVKATPDASKTWAEGPALEGLVDNEPGLFTIHAVDKDGNPRVDGGDKFDVDIKGPNGNVPADVTDNGDGTYGVKFDPENPGDYDINVTFEGAPIKDAPFHVHCKEGTDADESGFGIFSFTIQSRDKRGENKTFGGDAFDVAIKGPDDSDVEVQTTDNSDGTYTAVYALTGDKGAVFTITAKLNNRKVGTYKQNLD</sequence>
<dbReference type="PROSITE" id="PS00020">
    <property type="entry name" value="ACTININ_2"/>
    <property type="match status" value="1"/>
</dbReference>